<name>A0ABQ7UY98_SOLTU</name>
<keyword evidence="1" id="KW-1133">Transmembrane helix</keyword>
<evidence type="ECO:0000313" key="2">
    <source>
        <dbReference type="EMBL" id="KAH0755725.1"/>
    </source>
</evidence>
<keyword evidence="3" id="KW-1185">Reference proteome</keyword>
<protein>
    <submittedName>
        <fullName evidence="2">Uncharacterized protein</fullName>
    </submittedName>
</protein>
<keyword evidence="1" id="KW-0812">Transmembrane</keyword>
<keyword evidence="1" id="KW-0472">Membrane</keyword>
<sequence length="258" mass="28705">MSELWPLKVGQLAGNPSGNFKGILVFSLAISFEVILCVRLIFDHFSPILKEKELGFLRVKKRRRREEEEKKRRKEINKFPSWIFVGVIPIKGLYDSKCLLLEPLRWRGFRVGKKQGEKVGFLGEKDWAVAPASAPQKGVLNFPLGEEHLAGCPGVPFEVEGWRPAPLRVPMTPILPVTLIPHFFIHVPRFRYPGSASCTLLIQLSTTESMVSAELRKPGQGFAWGQKWSSGAGPAQGVGSGRDKLGIRAHSSRVLGSL</sequence>
<reference evidence="2 3" key="1">
    <citation type="journal article" date="2021" name="bioRxiv">
        <title>Chromosome-scale and haplotype-resolved genome assembly of a tetraploid potato cultivar.</title>
        <authorList>
            <person name="Sun H."/>
            <person name="Jiao W.-B."/>
            <person name="Krause K."/>
            <person name="Campoy J.A."/>
            <person name="Goel M."/>
            <person name="Folz-Donahue K."/>
            <person name="Kukat C."/>
            <person name="Huettel B."/>
            <person name="Schneeberger K."/>
        </authorList>
    </citation>
    <scope>NUCLEOTIDE SEQUENCE [LARGE SCALE GENOMIC DNA]</scope>
    <source>
        <strain evidence="2">SolTubOtavaFocal</strain>
        <tissue evidence="2">Leaves</tissue>
    </source>
</reference>
<dbReference type="Proteomes" id="UP000826656">
    <property type="component" value="Unassembled WGS sequence"/>
</dbReference>
<evidence type="ECO:0000256" key="1">
    <source>
        <dbReference type="SAM" id="Phobius"/>
    </source>
</evidence>
<gene>
    <name evidence="2" type="ORF">KY290_025995</name>
</gene>
<proteinExistence type="predicted"/>
<feature type="transmembrane region" description="Helical" evidence="1">
    <location>
        <begin position="20"/>
        <end position="42"/>
    </location>
</feature>
<evidence type="ECO:0000313" key="3">
    <source>
        <dbReference type="Proteomes" id="UP000826656"/>
    </source>
</evidence>
<organism evidence="2 3">
    <name type="scientific">Solanum tuberosum</name>
    <name type="common">Potato</name>
    <dbReference type="NCBI Taxonomy" id="4113"/>
    <lineage>
        <taxon>Eukaryota</taxon>
        <taxon>Viridiplantae</taxon>
        <taxon>Streptophyta</taxon>
        <taxon>Embryophyta</taxon>
        <taxon>Tracheophyta</taxon>
        <taxon>Spermatophyta</taxon>
        <taxon>Magnoliopsida</taxon>
        <taxon>eudicotyledons</taxon>
        <taxon>Gunneridae</taxon>
        <taxon>Pentapetalae</taxon>
        <taxon>asterids</taxon>
        <taxon>lamiids</taxon>
        <taxon>Solanales</taxon>
        <taxon>Solanaceae</taxon>
        <taxon>Solanoideae</taxon>
        <taxon>Solaneae</taxon>
        <taxon>Solanum</taxon>
    </lineage>
</organism>
<accession>A0ABQ7UY98</accession>
<comment type="caution">
    <text evidence="2">The sequence shown here is derived from an EMBL/GenBank/DDBJ whole genome shotgun (WGS) entry which is preliminary data.</text>
</comment>
<dbReference type="EMBL" id="JAIVGD010000018">
    <property type="protein sequence ID" value="KAH0755725.1"/>
    <property type="molecule type" value="Genomic_DNA"/>
</dbReference>